<evidence type="ECO:0000313" key="2">
    <source>
        <dbReference type="Proteomes" id="UP000178787"/>
    </source>
</evidence>
<dbReference type="EMBL" id="MHNE01000018">
    <property type="protein sequence ID" value="OGZ38375.1"/>
    <property type="molecule type" value="Genomic_DNA"/>
</dbReference>
<proteinExistence type="predicted"/>
<accession>A0A1G2FJX1</accession>
<dbReference type="AlphaFoldDB" id="A0A1G2FJX1"/>
<gene>
    <name evidence="1" type="ORF">A3A94_03360</name>
</gene>
<sequence>MSTTTITLPKTEYQKLRRAADLLEIIRKFFEADFFTEPSVKDPKKIIKEFEKTGLYNKSFLKSLEKGLNESSYFSHSR</sequence>
<evidence type="ECO:0000313" key="1">
    <source>
        <dbReference type="EMBL" id="OGZ38375.1"/>
    </source>
</evidence>
<comment type="caution">
    <text evidence="1">The sequence shown here is derived from an EMBL/GenBank/DDBJ whole genome shotgun (WGS) entry which is preliminary data.</text>
</comment>
<protein>
    <submittedName>
        <fullName evidence="1">Uncharacterized protein</fullName>
    </submittedName>
</protein>
<dbReference type="STRING" id="1802000.A3A94_03360"/>
<name>A0A1G2FJX1_9BACT</name>
<organism evidence="1 2">
    <name type="scientific">Candidatus Portnoybacteria bacterium RIFCSPLOWO2_01_FULL_43_11</name>
    <dbReference type="NCBI Taxonomy" id="1802000"/>
    <lineage>
        <taxon>Bacteria</taxon>
        <taxon>Candidatus Portnoyibacteriota</taxon>
    </lineage>
</organism>
<reference evidence="1 2" key="1">
    <citation type="journal article" date="2016" name="Nat. Commun.">
        <title>Thousands of microbial genomes shed light on interconnected biogeochemical processes in an aquifer system.</title>
        <authorList>
            <person name="Anantharaman K."/>
            <person name="Brown C.T."/>
            <person name="Hug L.A."/>
            <person name="Sharon I."/>
            <person name="Castelle C.J."/>
            <person name="Probst A.J."/>
            <person name="Thomas B.C."/>
            <person name="Singh A."/>
            <person name="Wilkins M.J."/>
            <person name="Karaoz U."/>
            <person name="Brodie E.L."/>
            <person name="Williams K.H."/>
            <person name="Hubbard S.S."/>
            <person name="Banfield J.F."/>
        </authorList>
    </citation>
    <scope>NUCLEOTIDE SEQUENCE [LARGE SCALE GENOMIC DNA]</scope>
</reference>
<dbReference type="Proteomes" id="UP000178787">
    <property type="component" value="Unassembled WGS sequence"/>
</dbReference>